<feature type="compositionally biased region" description="Acidic residues" evidence="1">
    <location>
        <begin position="279"/>
        <end position="292"/>
    </location>
</feature>
<dbReference type="Proteomes" id="UP001374535">
    <property type="component" value="Chromosome 6"/>
</dbReference>
<feature type="compositionally biased region" description="Polar residues" evidence="1">
    <location>
        <begin position="259"/>
        <end position="278"/>
    </location>
</feature>
<dbReference type="AlphaFoldDB" id="A0AAQ3RWD9"/>
<dbReference type="PANTHER" id="PTHR22761">
    <property type="entry name" value="CHARGED MULTIVESICULAR BODY PROTEIN"/>
    <property type="match status" value="1"/>
</dbReference>
<accession>A0AAQ3RWD9</accession>
<proteinExistence type="predicted"/>
<name>A0AAQ3RWD9_VIGMU</name>
<dbReference type="GO" id="GO:0006900">
    <property type="term" value="P:vesicle budding from membrane"/>
    <property type="evidence" value="ECO:0007669"/>
    <property type="project" value="TreeGrafter"/>
</dbReference>
<evidence type="ECO:0000313" key="3">
    <source>
        <dbReference type="Proteomes" id="UP001374535"/>
    </source>
</evidence>
<keyword evidence="3" id="KW-1185">Reference proteome</keyword>
<evidence type="ECO:0000313" key="2">
    <source>
        <dbReference type="EMBL" id="WVZ07069.1"/>
    </source>
</evidence>
<sequence length="309" mass="34371">MFAPKGLDSSQIHFIRLRKSALASLQSGNKKLALNYARELKLVTHSREKCSSLLSRVEEVLGVISDAESTKKVAEAIQIGARAIKENKISVEDVDLCLRDIQESIDSHKEVEKILEQTPSYVDIEDEDIEEEFKKLELTVGKEAQVPTPEKTINVEGRTGSKAADLISDAFSNLKLSDHPAEKPGITLAVSDGDKITKKLEMEAVIIGMTKTWHVEFAVWSYDNNDWGMLAFRVVMNSKQRTGSLITWPKRENVVALSSSKSENLAEADQSSDTSYEVTQDEGSDNDDMNEEEEQIIIATYKITGKFGT</sequence>
<feature type="region of interest" description="Disordered" evidence="1">
    <location>
        <begin position="259"/>
        <end position="292"/>
    </location>
</feature>
<organism evidence="2 3">
    <name type="scientific">Vigna mungo</name>
    <name type="common">Black gram</name>
    <name type="synonym">Phaseolus mungo</name>
    <dbReference type="NCBI Taxonomy" id="3915"/>
    <lineage>
        <taxon>Eukaryota</taxon>
        <taxon>Viridiplantae</taxon>
        <taxon>Streptophyta</taxon>
        <taxon>Embryophyta</taxon>
        <taxon>Tracheophyta</taxon>
        <taxon>Spermatophyta</taxon>
        <taxon>Magnoliopsida</taxon>
        <taxon>eudicotyledons</taxon>
        <taxon>Gunneridae</taxon>
        <taxon>Pentapetalae</taxon>
        <taxon>rosids</taxon>
        <taxon>fabids</taxon>
        <taxon>Fabales</taxon>
        <taxon>Fabaceae</taxon>
        <taxon>Papilionoideae</taxon>
        <taxon>50 kb inversion clade</taxon>
        <taxon>NPAAA clade</taxon>
        <taxon>indigoferoid/millettioid clade</taxon>
        <taxon>Phaseoleae</taxon>
        <taxon>Vigna</taxon>
    </lineage>
</organism>
<dbReference type="Gene3D" id="6.10.140.1230">
    <property type="match status" value="1"/>
</dbReference>
<dbReference type="GO" id="GO:0032511">
    <property type="term" value="P:late endosome to vacuole transport via multivesicular body sorting pathway"/>
    <property type="evidence" value="ECO:0007669"/>
    <property type="project" value="TreeGrafter"/>
</dbReference>
<dbReference type="Pfam" id="PF03357">
    <property type="entry name" value="Snf7"/>
    <property type="match status" value="1"/>
</dbReference>
<dbReference type="PANTHER" id="PTHR22761:SF7">
    <property type="entry name" value="SNF7 FAMILY PROTEIN"/>
    <property type="match status" value="1"/>
</dbReference>
<dbReference type="InterPro" id="IPR005024">
    <property type="entry name" value="Snf7_fam"/>
</dbReference>
<dbReference type="GO" id="GO:0005771">
    <property type="term" value="C:multivesicular body"/>
    <property type="evidence" value="ECO:0007669"/>
    <property type="project" value="TreeGrafter"/>
</dbReference>
<protein>
    <submittedName>
        <fullName evidence="2">Uncharacterized protein</fullName>
    </submittedName>
</protein>
<dbReference type="GO" id="GO:0009898">
    <property type="term" value="C:cytoplasmic side of plasma membrane"/>
    <property type="evidence" value="ECO:0007669"/>
    <property type="project" value="TreeGrafter"/>
</dbReference>
<evidence type="ECO:0000256" key="1">
    <source>
        <dbReference type="SAM" id="MobiDB-lite"/>
    </source>
</evidence>
<dbReference type="EMBL" id="CP144695">
    <property type="protein sequence ID" value="WVZ07069.1"/>
    <property type="molecule type" value="Genomic_DNA"/>
</dbReference>
<gene>
    <name evidence="2" type="ORF">V8G54_020415</name>
</gene>
<reference evidence="2 3" key="1">
    <citation type="journal article" date="2023" name="Life. Sci Alliance">
        <title>Evolutionary insights into 3D genome organization and epigenetic landscape of Vigna mungo.</title>
        <authorList>
            <person name="Junaid A."/>
            <person name="Singh B."/>
            <person name="Bhatia S."/>
        </authorList>
    </citation>
    <scope>NUCLEOTIDE SEQUENCE [LARGE SCALE GENOMIC DNA]</scope>
    <source>
        <strain evidence="2">Urdbean</strain>
    </source>
</reference>
<dbReference type="GO" id="GO:0000815">
    <property type="term" value="C:ESCRT III complex"/>
    <property type="evidence" value="ECO:0007669"/>
    <property type="project" value="TreeGrafter"/>
</dbReference>